<dbReference type="GO" id="GO:0005737">
    <property type="term" value="C:cytoplasm"/>
    <property type="evidence" value="ECO:0007669"/>
    <property type="project" value="TreeGrafter"/>
</dbReference>
<reference evidence="7" key="1">
    <citation type="submission" date="2017-02" db="UniProtKB">
        <authorList>
            <consortium name="WormBaseParasite"/>
        </authorList>
    </citation>
    <scope>IDENTIFICATION</scope>
</reference>
<dbReference type="SUPFAM" id="SSF56104">
    <property type="entry name" value="SAICAR synthase-like"/>
    <property type="match status" value="1"/>
</dbReference>
<sequence length="391" mass="44039">MVACSVLGNGCHRLSVHIDLNVLSDSYDGENQYSLLDDDKEEDKGGEDDDDDDEKQCLQTALHPFNNQVSGHVTLMCADEFHLFKPYCEREANFYKEMPPEIANFTPAFCGEVKLEMQDGCENFVVSPSTSFTGGRKQCTFCQDRKFSTVINRSPRKTPTKGVVYRDAGSGAVNAINPWAAECRLRKSKPDNQWRIQGANYYIIIENITRFYQFPCVLDLKIGTRQHGDGVNEKKVIRFKNKCERSTSKKYGIRLGGMQYYDSTSSVFQCANKYQGEALSFDQMQECILNFFTDAATHSLRRQLCVHVIKRLEELKKALLLVDGCRLFSASLLIAYDGDPNAVCDKNECVRVCLVDFAHATWKGVGDIEYTGPDDGVILGVETMLSILKAF</sequence>
<proteinExistence type="inferred from homology"/>
<evidence type="ECO:0000256" key="2">
    <source>
        <dbReference type="ARBA" id="ARBA00022679"/>
    </source>
</evidence>
<keyword evidence="6" id="KW-1185">Reference proteome</keyword>
<evidence type="ECO:0000313" key="6">
    <source>
        <dbReference type="Proteomes" id="UP000046393"/>
    </source>
</evidence>
<evidence type="ECO:0000313" key="7">
    <source>
        <dbReference type="WBParaSite" id="SMUV_0000940301-mRNA-1"/>
    </source>
</evidence>
<dbReference type="EC" id="2.7.-.-" evidence="4"/>
<dbReference type="InterPro" id="IPR005522">
    <property type="entry name" value="IPK"/>
</dbReference>
<evidence type="ECO:0000256" key="3">
    <source>
        <dbReference type="ARBA" id="ARBA00022777"/>
    </source>
</evidence>
<dbReference type="Proteomes" id="UP000046393">
    <property type="component" value="Unplaced"/>
</dbReference>
<dbReference type="InterPro" id="IPR038286">
    <property type="entry name" value="IPK_sf"/>
</dbReference>
<feature type="region of interest" description="Disordered" evidence="5">
    <location>
        <begin position="33"/>
        <end position="54"/>
    </location>
</feature>
<dbReference type="Gene3D" id="3.30.470.160">
    <property type="entry name" value="Inositol polyphosphate kinase"/>
    <property type="match status" value="1"/>
</dbReference>
<dbReference type="GO" id="GO:0046854">
    <property type="term" value="P:phosphatidylinositol phosphate biosynthetic process"/>
    <property type="evidence" value="ECO:0007669"/>
    <property type="project" value="TreeGrafter"/>
</dbReference>
<comment type="similarity">
    <text evidence="1 4">Belongs to the inositol phosphokinase (IPK) family.</text>
</comment>
<dbReference type="Pfam" id="PF03770">
    <property type="entry name" value="IPK"/>
    <property type="match status" value="1"/>
</dbReference>
<keyword evidence="3 4" id="KW-0418">Kinase</keyword>
<accession>A0A0N5AWU1</accession>
<keyword evidence="2 4" id="KW-0808">Transferase</keyword>
<dbReference type="PANTHER" id="PTHR12400:SF21">
    <property type="entry name" value="KINASE"/>
    <property type="match status" value="1"/>
</dbReference>
<dbReference type="GO" id="GO:0005634">
    <property type="term" value="C:nucleus"/>
    <property type="evidence" value="ECO:0007669"/>
    <property type="project" value="TreeGrafter"/>
</dbReference>
<dbReference type="GO" id="GO:0000828">
    <property type="term" value="F:inositol hexakisphosphate kinase activity"/>
    <property type="evidence" value="ECO:0007669"/>
    <property type="project" value="TreeGrafter"/>
</dbReference>
<dbReference type="PANTHER" id="PTHR12400">
    <property type="entry name" value="INOSITOL POLYPHOSPHATE KINASE"/>
    <property type="match status" value="1"/>
</dbReference>
<dbReference type="AlphaFoldDB" id="A0A0N5AWU1"/>
<evidence type="ECO:0000256" key="1">
    <source>
        <dbReference type="ARBA" id="ARBA00007374"/>
    </source>
</evidence>
<protein>
    <recommendedName>
        <fullName evidence="4">Kinase</fullName>
        <ecNumber evidence="4">2.7.-.-</ecNumber>
    </recommendedName>
</protein>
<evidence type="ECO:0000256" key="4">
    <source>
        <dbReference type="RuleBase" id="RU363090"/>
    </source>
</evidence>
<dbReference type="WBParaSite" id="SMUV_0000940301-mRNA-1">
    <property type="protein sequence ID" value="SMUV_0000940301-mRNA-1"/>
    <property type="gene ID" value="SMUV_0000940301"/>
</dbReference>
<name>A0A0N5AWU1_9BILA</name>
<organism evidence="6 7">
    <name type="scientific">Syphacia muris</name>
    <dbReference type="NCBI Taxonomy" id="451379"/>
    <lineage>
        <taxon>Eukaryota</taxon>
        <taxon>Metazoa</taxon>
        <taxon>Ecdysozoa</taxon>
        <taxon>Nematoda</taxon>
        <taxon>Chromadorea</taxon>
        <taxon>Rhabditida</taxon>
        <taxon>Spirurina</taxon>
        <taxon>Oxyuridomorpha</taxon>
        <taxon>Oxyuroidea</taxon>
        <taxon>Oxyuridae</taxon>
        <taxon>Syphacia</taxon>
    </lineage>
</organism>
<evidence type="ECO:0000256" key="5">
    <source>
        <dbReference type="SAM" id="MobiDB-lite"/>
    </source>
</evidence>
<dbReference type="STRING" id="451379.A0A0N5AWU1"/>
<feature type="compositionally biased region" description="Acidic residues" evidence="5">
    <location>
        <begin position="36"/>
        <end position="54"/>
    </location>
</feature>
<dbReference type="GO" id="GO:0032958">
    <property type="term" value="P:inositol phosphate biosynthetic process"/>
    <property type="evidence" value="ECO:0007669"/>
    <property type="project" value="InterPro"/>
</dbReference>